<dbReference type="Proteomes" id="UP000008141">
    <property type="component" value="Unassembled WGS sequence"/>
</dbReference>
<feature type="compositionally biased region" description="Acidic residues" evidence="8">
    <location>
        <begin position="556"/>
        <end position="571"/>
    </location>
</feature>
<keyword evidence="3" id="KW-0809">Transit peptide</keyword>
<evidence type="ECO:0000256" key="2">
    <source>
        <dbReference type="ARBA" id="ARBA00022723"/>
    </source>
</evidence>
<keyword evidence="2" id="KW-0479">Metal-binding</keyword>
<evidence type="ECO:0000256" key="7">
    <source>
        <dbReference type="ARBA" id="ARBA00045681"/>
    </source>
</evidence>
<keyword evidence="6" id="KW-0496">Mitochondrion</keyword>
<evidence type="ECO:0000256" key="4">
    <source>
        <dbReference type="ARBA" id="ARBA00023004"/>
    </source>
</evidence>
<dbReference type="InParanoid" id="E1ZQA4"/>
<keyword evidence="5" id="KW-0411">Iron-sulfur</keyword>
<feature type="compositionally biased region" description="Low complexity" evidence="8">
    <location>
        <begin position="307"/>
        <end position="320"/>
    </location>
</feature>
<feature type="compositionally biased region" description="Low complexity" evidence="8">
    <location>
        <begin position="745"/>
        <end position="758"/>
    </location>
</feature>
<evidence type="ECO:0000256" key="6">
    <source>
        <dbReference type="ARBA" id="ARBA00023128"/>
    </source>
</evidence>
<evidence type="ECO:0000256" key="1">
    <source>
        <dbReference type="ARBA" id="ARBA00004173"/>
    </source>
</evidence>
<feature type="compositionally biased region" description="Low complexity" evidence="8">
    <location>
        <begin position="401"/>
        <end position="413"/>
    </location>
</feature>
<evidence type="ECO:0000313" key="9">
    <source>
        <dbReference type="EMBL" id="EFN51897.1"/>
    </source>
</evidence>
<comment type="subcellular location">
    <subcellularLocation>
        <location evidence="1">Mitochondrion</location>
    </subcellularLocation>
</comment>
<dbReference type="RefSeq" id="XP_005843999.1">
    <property type="nucleotide sequence ID" value="XM_005843937.1"/>
</dbReference>
<reference evidence="9 10" key="1">
    <citation type="journal article" date="2010" name="Plant Cell">
        <title>The Chlorella variabilis NC64A genome reveals adaptation to photosymbiosis, coevolution with viruses, and cryptic sex.</title>
        <authorList>
            <person name="Blanc G."/>
            <person name="Duncan G."/>
            <person name="Agarkova I."/>
            <person name="Borodovsky M."/>
            <person name="Gurnon J."/>
            <person name="Kuo A."/>
            <person name="Lindquist E."/>
            <person name="Lucas S."/>
            <person name="Pangilinan J."/>
            <person name="Polle J."/>
            <person name="Salamov A."/>
            <person name="Terry A."/>
            <person name="Yamada T."/>
            <person name="Dunigan D.D."/>
            <person name="Grigoriev I.V."/>
            <person name="Claverie J.M."/>
            <person name="Van Etten J.L."/>
        </authorList>
    </citation>
    <scope>NUCLEOTIDE SEQUENCE [LARGE SCALE GENOMIC DNA]</scope>
    <source>
        <strain evidence="9 10">NC64A</strain>
    </source>
</reference>
<keyword evidence="10" id="KW-1185">Reference proteome</keyword>
<dbReference type="EMBL" id="GL433859">
    <property type="protein sequence ID" value="EFN51897.1"/>
    <property type="molecule type" value="Genomic_DNA"/>
</dbReference>
<evidence type="ECO:0000256" key="8">
    <source>
        <dbReference type="SAM" id="MobiDB-lite"/>
    </source>
</evidence>
<gene>
    <name evidence="9" type="ORF">CHLNCDRAFT_59055</name>
</gene>
<dbReference type="OMA" id="WAASHIW"/>
<dbReference type="InterPro" id="IPR052571">
    <property type="entry name" value="Mt_RNA_Methyltransferase"/>
</dbReference>
<dbReference type="GO" id="GO:0051536">
    <property type="term" value="F:iron-sulfur cluster binding"/>
    <property type="evidence" value="ECO:0007669"/>
    <property type="project" value="UniProtKB-KW"/>
</dbReference>
<proteinExistence type="predicted"/>
<protein>
    <submittedName>
        <fullName evidence="9">Uncharacterized protein</fullName>
    </submittedName>
</protein>
<feature type="compositionally biased region" description="Basic residues" evidence="8">
    <location>
        <begin position="84"/>
        <end position="93"/>
    </location>
</feature>
<dbReference type="InterPro" id="IPR015324">
    <property type="entry name" value="Ribosomal_Rsm22-like"/>
</dbReference>
<feature type="region of interest" description="Disordered" evidence="8">
    <location>
        <begin position="497"/>
        <end position="586"/>
    </location>
</feature>
<dbReference type="GO" id="GO:0008168">
    <property type="term" value="F:methyltransferase activity"/>
    <property type="evidence" value="ECO:0007669"/>
    <property type="project" value="InterPro"/>
</dbReference>
<dbReference type="AlphaFoldDB" id="E1ZQA4"/>
<dbReference type="KEGG" id="cvr:CHLNCDRAFT_59055"/>
<sequence>MAALLRRNAILRLQGSLARLGSTASSTQQALVIPAEVALLVSQRGPGLAVMPPDVVAAVDQAAADANRKAVKRRGQELSYRLRHMSRSKHRGGVHPNLSQQAAAGEEDEAATAARRRSRGKRRQSRHQVLEQLTRSAALPVDVEARKAPGLAQLLAPLQDVVNAEEAAQAAAERQALAARSSIADGGSLYDAPAALAYAASRMPACYAALEAALGEVAARRPGWRPAGMLDFGAGPATAVWAAQQVWRQQPLDALAVEPAAAMSWLGHEIQQRQHKQYEAAVQQAATAAHDAAGGSSEGGLHEQQLGPAGPAEAAVPAAAGREEEDAEGLSAPPPRLRWMHKLPPRYRAAQGRRRLVEELWERTAAGGVLVLVEPGTPSGAAHIQRARTQLLKAAARRRQQQQQQAEGAPPEAAAHRTQLQRNAKAAAGIQPRTYQDERYSYVALAKAPRPAAHEEAAQPMVAGAFMPDLSDPQDALVLPERLAPRKVQADAVPIKLYDESGVEEDEESDDWWAEEGEEEGEDAEGRSSNDEDSSSSSSSSEDSSSSSDSSSESSSESDTEAEGEGEEEVRLEELPGTSHTTPLLKQRLAAGLAAAAGRQQLEGVDEATRRLLLESVLQGGDDDDDDGAGAELAVRLQHELAAAAAHRRQAAVEAGASRGADSGRAAAPVLAPVSEATADLLMAGESVDWARQEPEAVAAALRASGGWSRVIRTPRKRSGHVVLDICSAAAVQAAPGDGSGAGGVQQQQQQQQQQPQQAGGVLLRQVVSKAAAQRDAGGTAAYRLARRMRWGDLWPQHYQQRFRAEEAPAGSSV</sequence>
<feature type="region of interest" description="Disordered" evidence="8">
    <location>
        <begin position="735"/>
        <end position="758"/>
    </location>
</feature>
<evidence type="ECO:0000256" key="5">
    <source>
        <dbReference type="ARBA" id="ARBA00023014"/>
    </source>
</evidence>
<dbReference type="PANTHER" id="PTHR13184">
    <property type="entry name" value="37S RIBOSOMAL PROTEIN S22"/>
    <property type="match status" value="1"/>
</dbReference>
<comment type="function">
    <text evidence="7">Mitochondrial ribosome (mitoribosome) assembly factor. Binds at the interface of the head and body domains of the mitochondrial small ribosomal subunit (mt-SSU), occluding the mRNA channel and preventing compaction of the head domain towards the body. Probable inactive methyltransferase: retains the characteristic folding and ability to bind S-adenosyl-L-methionine, but it probably lost its methyltransferase activity.</text>
</comment>
<evidence type="ECO:0000313" key="10">
    <source>
        <dbReference type="Proteomes" id="UP000008141"/>
    </source>
</evidence>
<dbReference type="GO" id="GO:0005763">
    <property type="term" value="C:mitochondrial small ribosomal subunit"/>
    <property type="evidence" value="ECO:0007669"/>
    <property type="project" value="TreeGrafter"/>
</dbReference>
<organism evidence="10">
    <name type="scientific">Chlorella variabilis</name>
    <name type="common">Green alga</name>
    <dbReference type="NCBI Taxonomy" id="554065"/>
    <lineage>
        <taxon>Eukaryota</taxon>
        <taxon>Viridiplantae</taxon>
        <taxon>Chlorophyta</taxon>
        <taxon>core chlorophytes</taxon>
        <taxon>Trebouxiophyceae</taxon>
        <taxon>Chlorellales</taxon>
        <taxon>Chlorellaceae</taxon>
        <taxon>Chlorella clade</taxon>
        <taxon>Chlorella</taxon>
    </lineage>
</organism>
<feature type="compositionally biased region" description="Basic residues" evidence="8">
    <location>
        <begin position="114"/>
        <end position="126"/>
    </location>
</feature>
<feature type="compositionally biased region" description="Low complexity" evidence="8">
    <location>
        <begin position="535"/>
        <end position="555"/>
    </location>
</feature>
<dbReference type="Pfam" id="PF09243">
    <property type="entry name" value="Rsm22"/>
    <property type="match status" value="2"/>
</dbReference>
<dbReference type="STRING" id="554065.E1ZQA4"/>
<keyword evidence="4" id="KW-0408">Iron</keyword>
<feature type="region of interest" description="Disordered" evidence="8">
    <location>
        <begin position="84"/>
        <end position="129"/>
    </location>
</feature>
<dbReference type="OrthoDB" id="421327at2759"/>
<dbReference type="PANTHER" id="PTHR13184:SF5">
    <property type="entry name" value="METHYLTRANSFERASE-LIKE PROTEIN 17, MITOCHONDRIAL"/>
    <property type="match status" value="1"/>
</dbReference>
<feature type="region of interest" description="Disordered" evidence="8">
    <location>
        <begin position="397"/>
        <end position="432"/>
    </location>
</feature>
<dbReference type="eggNOG" id="KOG2539">
    <property type="taxonomic scope" value="Eukaryota"/>
</dbReference>
<feature type="region of interest" description="Disordered" evidence="8">
    <location>
        <begin position="285"/>
        <end position="337"/>
    </location>
</feature>
<feature type="compositionally biased region" description="Acidic residues" evidence="8">
    <location>
        <begin position="501"/>
        <end position="523"/>
    </location>
</feature>
<dbReference type="GO" id="GO:0003735">
    <property type="term" value="F:structural constituent of ribosome"/>
    <property type="evidence" value="ECO:0007669"/>
    <property type="project" value="TreeGrafter"/>
</dbReference>
<dbReference type="GeneID" id="17351431"/>
<dbReference type="GO" id="GO:0046872">
    <property type="term" value="F:metal ion binding"/>
    <property type="evidence" value="ECO:0007669"/>
    <property type="project" value="UniProtKB-KW"/>
</dbReference>
<evidence type="ECO:0000256" key="3">
    <source>
        <dbReference type="ARBA" id="ARBA00022946"/>
    </source>
</evidence>
<name>E1ZQA4_CHLVA</name>
<dbReference type="GO" id="GO:0006412">
    <property type="term" value="P:translation"/>
    <property type="evidence" value="ECO:0007669"/>
    <property type="project" value="InterPro"/>
</dbReference>
<accession>E1ZQA4</accession>